<dbReference type="SUPFAM" id="SSF53098">
    <property type="entry name" value="Ribonuclease H-like"/>
    <property type="match status" value="1"/>
</dbReference>
<keyword evidence="1" id="KW-0808">Transferase</keyword>
<dbReference type="InterPro" id="IPR043502">
    <property type="entry name" value="DNA/RNA_pol_sf"/>
</dbReference>
<dbReference type="InterPro" id="IPR041373">
    <property type="entry name" value="RT_RNaseH"/>
</dbReference>
<keyword evidence="4" id="KW-0255">Endonuclease</keyword>
<sequence length="1586" mass="180861">MPGGRDGTIVKLQFESEVNVTPPQLFTVLKNNRVEVKEIEMLQALAARNTYDLKFRSDAAQMQGVSCLKGLEGLTVTPYDRSVVVTVLYLNFEVEYVMDRDLPCALVSLDQEKVFDMVDHGFLFKILQKFSLNPVFVKWTSLLYNSVYSRVIVNGLPSDPFRVQRGVRQGCPLSPLLYVLFSESLARAFQVEPLFRPFHIPGGAEVKCLQYADDVTCVISDLASFRALTGTLSNFQRATGARLNPTKTKGLRLGKWRSKKLPFAASWVDDAIKINGIWFGYGSPELLTWNEKVDLVVARLKDFGDRHISLLGKVTVINRFIYPLLWYPGTVLAAPERVLVRLERAVFSFLWSGGAELVRRGVVYQDLRRGGLGLVHFPSKLRFLLTKCVYSAVDSRMPFVYFVRYWGGLSFRRFFPSLFSNSEPHSWRPTGAYSQMRETLRIMSTVGDVSQSSARDLYRAVFDELVGQVQPNHFASGPEVWRVVHSRSLDYRRRDLLWRIAHDAIVTNLKRLRWRLGDGICPRTRCTKWESVSHVFWQCDYVALFWEWFQVLTDRLTLCNTWAVSQDYALYGLSPPPCNTSVQDILTFVSASIKLALWRDRCNIVFRGVGRPADVVLASVRAEVKLRVESDFVRLPRSAFGQPPRPWKQWYRQFQNYVVAAAFDFPAERKRAILLHCLGAEGQRIFHTLPVVSSTETDTYEQAVRTLETHFKPTVNVVAERYRFRQRAQLPGEPVDSYISSLRELASTCEFRDFADEMIRDQLVEKTTSTKLRERLLLEKDLTLTKAITLARNMEQALREASSMCPNGKPISTAEVRKKAVQPPSSAGTKRQCYRCGSNKHLANSRDCKAVDAVCRGCNKKGHFEKMCRQRKVRAIGENLPTAAPTNHPAVSPSLNQADNEPQVLQTVNNVEHDTKVRPNVSCILNFNGADIPVVVDTASDVTLMNIDTFDLYFVREALQPCTTSITSYTSNKIPLLGYFDTNVSFQERSARIRTYVTRQGSTLVGYGIGAIMTQMIDGQERIVSCISRKLSEAERKYSTGEREALACVWAIERWHTYLWGRHFTLRTDHQALVTLLSTSGTGHRPMRIARWGSRLLHYNFTVEYKPGNQNKVSDALSRLPLDSDNLQLQIDEDVHAVCEIVLNDSCITKEQLREATNADVLLKEVSKYIISGWPKKSSDVSAEILPYFRIRDSLSIHHDIVFKGERVVIPSELVKRIIQFGHEGHQGIVRTKQRLRQLYWWPNMDDVIMQTIKDCTVCQNHDKTARVRTAPMQPVPLPTSSWKKLAIDIVGPDSTAPRDCRFAITLIDYYSKWPEVAFCHQVTAHDVIDVLTTIFSREGFPEEIVTDNGPQFTCNEFETYLQERNIKHRFSAIYHPQGNSEIERFNRVLNDSVQTAKLTRRNLKLATREFLAVYRSTPHATTGVEPSILLHGRHLKTKLDITGVTTSPTSVSPHALRQKVQRKQEASKEYFDKRKGVVQQDIQPGSWVRVRKPGNIQKGCSKFSEPIQITKKIAPNTYETSDGRQWNVERLAPYNGNPQPQGDLDPSQIPPQGQESQENRPDPNTNARPQRIRSMPYWAKDFVFY</sequence>
<dbReference type="InterPro" id="IPR036397">
    <property type="entry name" value="RNaseH_sf"/>
</dbReference>
<dbReference type="InterPro" id="IPR012337">
    <property type="entry name" value="RNaseH-like_sf"/>
</dbReference>
<dbReference type="OrthoDB" id="1743609at2759"/>
<evidence type="ECO:0000256" key="7">
    <source>
        <dbReference type="SAM" id="MobiDB-lite"/>
    </source>
</evidence>
<reference evidence="10" key="1">
    <citation type="submission" date="2021-10" db="EMBL/GenBank/DDBJ databases">
        <title>Tropical sea cucumber genome reveals ecological adaptation and Cuvierian tubules defense mechanism.</title>
        <authorList>
            <person name="Chen T."/>
        </authorList>
    </citation>
    <scope>NUCLEOTIDE SEQUENCE</scope>
    <source>
        <strain evidence="10">Nanhai2018</strain>
        <tissue evidence="10">Muscle</tissue>
    </source>
</reference>
<dbReference type="InterPro" id="IPR001584">
    <property type="entry name" value="Integrase_cat-core"/>
</dbReference>
<dbReference type="Pfam" id="PF17917">
    <property type="entry name" value="RT_RNaseH"/>
    <property type="match status" value="1"/>
</dbReference>
<dbReference type="SUPFAM" id="SSF56672">
    <property type="entry name" value="DNA/RNA polymerases"/>
    <property type="match status" value="2"/>
</dbReference>
<dbReference type="GO" id="GO:0003676">
    <property type="term" value="F:nucleic acid binding"/>
    <property type="evidence" value="ECO:0007669"/>
    <property type="project" value="InterPro"/>
</dbReference>
<feature type="domain" description="Integrase catalytic" evidence="9">
    <location>
        <begin position="1271"/>
        <end position="1435"/>
    </location>
</feature>
<evidence type="ECO:0000259" key="8">
    <source>
        <dbReference type="PROSITE" id="PS50878"/>
    </source>
</evidence>
<gene>
    <name evidence="10" type="ORF">HOLleu_02100</name>
</gene>
<dbReference type="Gene3D" id="3.30.420.10">
    <property type="entry name" value="Ribonuclease H-like superfamily/Ribonuclease H"/>
    <property type="match status" value="1"/>
</dbReference>
<dbReference type="InterPro" id="IPR001878">
    <property type="entry name" value="Znf_CCHC"/>
</dbReference>
<evidence type="ECO:0000256" key="2">
    <source>
        <dbReference type="ARBA" id="ARBA00022695"/>
    </source>
</evidence>
<evidence type="ECO:0000313" key="11">
    <source>
        <dbReference type="Proteomes" id="UP001152320"/>
    </source>
</evidence>
<evidence type="ECO:0000256" key="4">
    <source>
        <dbReference type="ARBA" id="ARBA00022759"/>
    </source>
</evidence>
<dbReference type="GO" id="GO:0004519">
    <property type="term" value="F:endonuclease activity"/>
    <property type="evidence" value="ECO:0007669"/>
    <property type="project" value="UniProtKB-KW"/>
</dbReference>
<dbReference type="FunFam" id="3.10.20.370:FF:000001">
    <property type="entry name" value="Retrovirus-related Pol polyprotein from transposon 17.6-like protein"/>
    <property type="match status" value="1"/>
</dbReference>
<protein>
    <recommendedName>
        <fullName evidence="12">Reverse transcriptase</fullName>
    </recommendedName>
</protein>
<dbReference type="FunFam" id="3.30.420.10:FF:000063">
    <property type="entry name" value="Retrovirus-related Pol polyprotein from transposon 297-like Protein"/>
    <property type="match status" value="1"/>
</dbReference>
<proteinExistence type="predicted"/>
<dbReference type="InterPro" id="IPR041588">
    <property type="entry name" value="Integrase_H2C2"/>
</dbReference>
<keyword evidence="11" id="KW-1185">Reference proteome</keyword>
<dbReference type="Gene3D" id="1.10.340.70">
    <property type="match status" value="1"/>
</dbReference>
<dbReference type="Gene3D" id="3.10.20.370">
    <property type="match status" value="1"/>
</dbReference>
<evidence type="ECO:0000256" key="6">
    <source>
        <dbReference type="ARBA" id="ARBA00022918"/>
    </source>
</evidence>
<dbReference type="InterPro" id="IPR000477">
    <property type="entry name" value="RT_dom"/>
</dbReference>
<dbReference type="FunFam" id="1.10.340.70:FF:000003">
    <property type="entry name" value="Protein CBG25708"/>
    <property type="match status" value="1"/>
</dbReference>
<feature type="domain" description="Reverse transcriptase" evidence="8">
    <location>
        <begin position="9"/>
        <end position="283"/>
    </location>
</feature>
<dbReference type="PANTHER" id="PTHR37984:SF15">
    <property type="entry name" value="INTEGRASE CATALYTIC DOMAIN-CONTAINING PROTEIN"/>
    <property type="match status" value="1"/>
</dbReference>
<evidence type="ECO:0000256" key="3">
    <source>
        <dbReference type="ARBA" id="ARBA00022722"/>
    </source>
</evidence>
<dbReference type="InterPro" id="IPR036875">
    <property type="entry name" value="Znf_CCHC_sf"/>
</dbReference>
<keyword evidence="6" id="KW-0695">RNA-directed DNA polymerase</keyword>
<dbReference type="GO" id="GO:0015074">
    <property type="term" value="P:DNA integration"/>
    <property type="evidence" value="ECO:0007669"/>
    <property type="project" value="InterPro"/>
</dbReference>
<dbReference type="Pfam" id="PF00078">
    <property type="entry name" value="RVT_1"/>
    <property type="match status" value="1"/>
</dbReference>
<dbReference type="PROSITE" id="PS50878">
    <property type="entry name" value="RT_POL"/>
    <property type="match status" value="1"/>
</dbReference>
<name>A0A9Q1HL87_HOLLE</name>
<feature type="region of interest" description="Disordered" evidence="7">
    <location>
        <begin position="1531"/>
        <end position="1574"/>
    </location>
</feature>
<dbReference type="EMBL" id="JAIZAY010000001">
    <property type="protein sequence ID" value="KAJ8049378.1"/>
    <property type="molecule type" value="Genomic_DNA"/>
</dbReference>
<dbReference type="PROSITE" id="PS50994">
    <property type="entry name" value="INTEGRASE"/>
    <property type="match status" value="1"/>
</dbReference>
<evidence type="ECO:0008006" key="12">
    <source>
        <dbReference type="Google" id="ProtNLM"/>
    </source>
</evidence>
<evidence type="ECO:0000313" key="10">
    <source>
        <dbReference type="EMBL" id="KAJ8049378.1"/>
    </source>
</evidence>
<keyword evidence="2" id="KW-0548">Nucleotidyltransferase</keyword>
<comment type="caution">
    <text evidence="10">The sequence shown here is derived from an EMBL/GenBank/DDBJ whole genome shotgun (WGS) entry which is preliminary data.</text>
</comment>
<evidence type="ECO:0000259" key="9">
    <source>
        <dbReference type="PROSITE" id="PS50994"/>
    </source>
</evidence>
<dbReference type="PANTHER" id="PTHR37984">
    <property type="entry name" value="PROTEIN CBG26694"/>
    <property type="match status" value="1"/>
</dbReference>
<dbReference type="Pfam" id="PF17921">
    <property type="entry name" value="Integrase_H2C2"/>
    <property type="match status" value="1"/>
</dbReference>
<dbReference type="Pfam" id="PF00665">
    <property type="entry name" value="rve"/>
    <property type="match status" value="1"/>
</dbReference>
<dbReference type="SUPFAM" id="SSF57756">
    <property type="entry name" value="Retrovirus zinc finger-like domains"/>
    <property type="match status" value="1"/>
</dbReference>
<keyword evidence="3" id="KW-0540">Nuclease</keyword>
<feature type="compositionally biased region" description="Polar residues" evidence="7">
    <location>
        <begin position="1551"/>
        <end position="1569"/>
    </location>
</feature>
<dbReference type="GO" id="GO:0016787">
    <property type="term" value="F:hydrolase activity"/>
    <property type="evidence" value="ECO:0007669"/>
    <property type="project" value="UniProtKB-KW"/>
</dbReference>
<dbReference type="Gene3D" id="4.10.60.10">
    <property type="entry name" value="Zinc finger, CCHC-type"/>
    <property type="match status" value="1"/>
</dbReference>
<accession>A0A9Q1HL87</accession>
<evidence type="ECO:0000256" key="5">
    <source>
        <dbReference type="ARBA" id="ARBA00022801"/>
    </source>
</evidence>
<dbReference type="Proteomes" id="UP001152320">
    <property type="component" value="Chromosome 1"/>
</dbReference>
<dbReference type="CDD" id="cd09274">
    <property type="entry name" value="RNase_HI_RT_Ty3"/>
    <property type="match status" value="1"/>
</dbReference>
<dbReference type="InterPro" id="IPR050951">
    <property type="entry name" value="Retrovirus_Pol_polyprotein"/>
</dbReference>
<keyword evidence="5" id="KW-0378">Hydrolase</keyword>
<dbReference type="GO" id="GO:0003964">
    <property type="term" value="F:RNA-directed DNA polymerase activity"/>
    <property type="evidence" value="ECO:0007669"/>
    <property type="project" value="UniProtKB-KW"/>
</dbReference>
<evidence type="ECO:0000256" key="1">
    <source>
        <dbReference type="ARBA" id="ARBA00022679"/>
    </source>
</evidence>
<dbReference type="GO" id="GO:0008270">
    <property type="term" value="F:zinc ion binding"/>
    <property type="evidence" value="ECO:0007669"/>
    <property type="project" value="InterPro"/>
</dbReference>
<organism evidence="10 11">
    <name type="scientific">Holothuria leucospilota</name>
    <name type="common">Black long sea cucumber</name>
    <name type="synonym">Mertensiothuria leucospilota</name>
    <dbReference type="NCBI Taxonomy" id="206669"/>
    <lineage>
        <taxon>Eukaryota</taxon>
        <taxon>Metazoa</taxon>
        <taxon>Echinodermata</taxon>
        <taxon>Eleutherozoa</taxon>
        <taxon>Echinozoa</taxon>
        <taxon>Holothuroidea</taxon>
        <taxon>Aspidochirotacea</taxon>
        <taxon>Aspidochirotida</taxon>
        <taxon>Holothuriidae</taxon>
        <taxon>Holothuria</taxon>
    </lineage>
</organism>
<dbReference type="SMART" id="SM00343">
    <property type="entry name" value="ZnF_C2HC"/>
    <property type="match status" value="2"/>
</dbReference>